<name>A0A4R3LVN8_9HYPH</name>
<proteinExistence type="predicted"/>
<dbReference type="AlphaFoldDB" id="A0A4R3LVN8"/>
<dbReference type="PIRSF" id="PIRSF010256">
    <property type="entry name" value="CoxE_vWa"/>
    <property type="match status" value="1"/>
</dbReference>
<dbReference type="RefSeq" id="WP_245504659.1">
    <property type="nucleotide sequence ID" value="NZ_SMAI01000006.1"/>
</dbReference>
<evidence type="ECO:0000313" key="2">
    <source>
        <dbReference type="EMBL" id="TCT04651.1"/>
    </source>
</evidence>
<dbReference type="PANTHER" id="PTHR39338">
    <property type="entry name" value="BLL5662 PROTEIN-RELATED"/>
    <property type="match status" value="1"/>
</dbReference>
<dbReference type="InterPro" id="IPR002035">
    <property type="entry name" value="VWF_A"/>
</dbReference>
<keyword evidence="3" id="KW-1185">Reference proteome</keyword>
<dbReference type="SMART" id="SM00327">
    <property type="entry name" value="VWA"/>
    <property type="match status" value="1"/>
</dbReference>
<dbReference type="EMBL" id="SMAI01000006">
    <property type="protein sequence ID" value="TCT04651.1"/>
    <property type="molecule type" value="Genomic_DNA"/>
</dbReference>
<dbReference type="CDD" id="cd00198">
    <property type="entry name" value="vWFA"/>
    <property type="match status" value="1"/>
</dbReference>
<organism evidence="2 3">
    <name type="scientific">Aquabacter spiritensis</name>
    <dbReference type="NCBI Taxonomy" id="933073"/>
    <lineage>
        <taxon>Bacteria</taxon>
        <taxon>Pseudomonadati</taxon>
        <taxon>Pseudomonadota</taxon>
        <taxon>Alphaproteobacteria</taxon>
        <taxon>Hyphomicrobiales</taxon>
        <taxon>Xanthobacteraceae</taxon>
        <taxon>Aquabacter</taxon>
    </lineage>
</organism>
<gene>
    <name evidence="2" type="ORF">EDC64_10683</name>
</gene>
<dbReference type="PANTHER" id="PTHR39338:SF6">
    <property type="entry name" value="BLL5662 PROTEIN"/>
    <property type="match status" value="1"/>
</dbReference>
<dbReference type="Gene3D" id="3.40.50.410">
    <property type="entry name" value="von Willebrand factor, type A domain"/>
    <property type="match status" value="1"/>
</dbReference>
<dbReference type="InterPro" id="IPR011195">
    <property type="entry name" value="UCP010256"/>
</dbReference>
<evidence type="ECO:0000259" key="1">
    <source>
        <dbReference type="SMART" id="SM00327"/>
    </source>
</evidence>
<sequence>MTAADAATATGRPPGRLADNIVYFGRGLRAAGLGVGPGDMLDAVTALETAGVGTKEDVYWVLHAVFVRRREDHEVFDQAFRLFFRRRAPMEALIAMLSPAAPARGEGKDETALRRVQEALFSRVGTPSAAPASTLEFDARLTASLAETLRTRDFAQMSAAELAAARRHIAQLRMPDDAAPTRRFRPERHGPRFDLRATMRAALSTGGEALAPRLRGLRRHPPPVVALLDISGSMDGYSRVVLHFLHALSETRRVHSFLFGTRLSNVTRLMRRRDPDSALKAVGGAVTDWAGGTRIGASLRAFNKDWSRRVLSQGPIVLLVTDGLERDPDAVLEAEIARLQRSCRRLVWLNPLLRYDGFEPRARGVKAILPHVDEFRPVHDLASLEALIEALSAPADRRGRRRNSR</sequence>
<accession>A0A4R3LVN8</accession>
<dbReference type="Proteomes" id="UP000294664">
    <property type="component" value="Unassembled WGS sequence"/>
</dbReference>
<dbReference type="InterPro" id="IPR008912">
    <property type="entry name" value="Uncharacterised_CoxE"/>
</dbReference>
<feature type="domain" description="VWFA" evidence="1">
    <location>
        <begin position="221"/>
        <end position="393"/>
    </location>
</feature>
<evidence type="ECO:0000313" key="3">
    <source>
        <dbReference type="Proteomes" id="UP000294664"/>
    </source>
</evidence>
<protein>
    <recommendedName>
        <fullName evidence="1">VWFA domain-containing protein</fullName>
    </recommendedName>
</protein>
<reference evidence="2 3" key="1">
    <citation type="submission" date="2019-03" db="EMBL/GenBank/DDBJ databases">
        <title>Genomic Encyclopedia of Type Strains, Phase IV (KMG-IV): sequencing the most valuable type-strain genomes for metagenomic binning, comparative biology and taxonomic classification.</title>
        <authorList>
            <person name="Goeker M."/>
        </authorList>
    </citation>
    <scope>NUCLEOTIDE SEQUENCE [LARGE SCALE GENOMIC DNA]</scope>
    <source>
        <strain evidence="2 3">DSM 9035</strain>
    </source>
</reference>
<dbReference type="SUPFAM" id="SSF53300">
    <property type="entry name" value="vWA-like"/>
    <property type="match status" value="1"/>
</dbReference>
<dbReference type="Pfam" id="PF05762">
    <property type="entry name" value="VWA_CoxE"/>
    <property type="match status" value="1"/>
</dbReference>
<comment type="caution">
    <text evidence="2">The sequence shown here is derived from an EMBL/GenBank/DDBJ whole genome shotgun (WGS) entry which is preliminary data.</text>
</comment>
<dbReference type="InterPro" id="IPR036465">
    <property type="entry name" value="vWFA_dom_sf"/>
</dbReference>